<reference evidence="2 3" key="1">
    <citation type="submission" date="2018-02" db="EMBL/GenBank/DDBJ databases">
        <title>Subsurface microbial communities from deep shales in Ohio and West Virginia, USA.</title>
        <authorList>
            <person name="Wrighton K."/>
        </authorList>
    </citation>
    <scope>NUCLEOTIDE SEQUENCE [LARGE SCALE GENOMIC DNA]</scope>
    <source>
        <strain evidence="2 3">OWC-DMM</strain>
    </source>
</reference>
<dbReference type="InterPro" id="IPR041049">
    <property type="entry name" value="DUF5615"/>
</dbReference>
<feature type="domain" description="DUF5615" evidence="1">
    <location>
        <begin position="1"/>
        <end position="108"/>
    </location>
</feature>
<sequence length="110" mass="12438">MKLLLDENLSRRIVPFIQDSYPGSTQVTLIGLEHVNDSVIRQYAIDNGYIIVTQDADFYEMGLVHGQPPKIVWLKMGNHSKTTTIKTLLDNKQAIEQALIIDNKACIEII</sequence>
<dbReference type="AlphaFoldDB" id="A0A2S6HAT6"/>
<organism evidence="2 3">
    <name type="scientific">Methylobacter tundripaludum</name>
    <dbReference type="NCBI Taxonomy" id="173365"/>
    <lineage>
        <taxon>Bacteria</taxon>
        <taxon>Pseudomonadati</taxon>
        <taxon>Pseudomonadota</taxon>
        <taxon>Gammaproteobacteria</taxon>
        <taxon>Methylococcales</taxon>
        <taxon>Methylococcaceae</taxon>
        <taxon>Methylobacter</taxon>
    </lineage>
</organism>
<gene>
    <name evidence="2" type="ORF">B0F87_10814</name>
</gene>
<dbReference type="EMBL" id="PTIZ01000008">
    <property type="protein sequence ID" value="PPK74540.1"/>
    <property type="molecule type" value="Genomic_DNA"/>
</dbReference>
<comment type="caution">
    <text evidence="2">The sequence shown here is derived from an EMBL/GenBank/DDBJ whole genome shotgun (WGS) entry which is preliminary data.</text>
</comment>
<protein>
    <submittedName>
        <fullName evidence="2">Putative nuclease of predicted toxin-antitoxin system</fullName>
    </submittedName>
</protein>
<evidence type="ECO:0000259" key="1">
    <source>
        <dbReference type="Pfam" id="PF18480"/>
    </source>
</evidence>
<dbReference type="RefSeq" id="WP_104429600.1">
    <property type="nucleotide sequence ID" value="NZ_PTIZ01000008.1"/>
</dbReference>
<dbReference type="Pfam" id="PF18480">
    <property type="entry name" value="DUF5615"/>
    <property type="match status" value="1"/>
</dbReference>
<evidence type="ECO:0000313" key="3">
    <source>
        <dbReference type="Proteomes" id="UP000240010"/>
    </source>
</evidence>
<proteinExistence type="predicted"/>
<evidence type="ECO:0000313" key="2">
    <source>
        <dbReference type="EMBL" id="PPK74540.1"/>
    </source>
</evidence>
<name>A0A2S6HAT6_9GAMM</name>
<dbReference type="Proteomes" id="UP000240010">
    <property type="component" value="Unassembled WGS sequence"/>
</dbReference>
<accession>A0A2S6HAT6</accession>